<comment type="cofactor">
    <cofactor evidence="1">
        <name>Mg(2+)</name>
        <dbReference type="ChEBI" id="CHEBI:18420"/>
    </cofactor>
</comment>
<protein>
    <submittedName>
        <fullName evidence="10">Putative fatty acyl-CoA synthetase</fullName>
    </submittedName>
</protein>
<feature type="non-terminal residue" evidence="10">
    <location>
        <position position="1"/>
    </location>
</feature>
<sequence length="238" mass="26564">MITHKNINAKNLMLFDPDYASDFKINVSLGVLPFFHAFGLHSGLTGLILGKKIIVLPVFNPIQYLECIEKYKIPILGMVPPLVNFLAKSPLVDGFDLSHVEELIVGAGPIGKDLQYEIKKKFGIKHITQGYGLTEVTIGLTLAPKNKEKIGSCGTPIPGAYLVIKDLETGRNLGPNQTGEICCKSDCVMKGYYKNEEATRESFTADGWLRTGDIGYYDEENYFYIVDRLKELIKYKGY</sequence>
<evidence type="ECO:0000256" key="7">
    <source>
        <dbReference type="ARBA" id="ARBA00022842"/>
    </source>
</evidence>
<dbReference type="InterPro" id="IPR000873">
    <property type="entry name" value="AMP-dep_synth/lig_dom"/>
</dbReference>
<keyword evidence="8" id="KW-0576">Peroxisome</keyword>
<dbReference type="Gene3D" id="2.30.38.10">
    <property type="entry name" value="Luciferase, Domain 3"/>
    <property type="match status" value="1"/>
</dbReference>
<evidence type="ECO:0000259" key="9">
    <source>
        <dbReference type="Pfam" id="PF00501"/>
    </source>
</evidence>
<accession>B8QRL7</accession>
<dbReference type="AlphaFoldDB" id="B8QRL7"/>
<evidence type="ECO:0000313" key="10">
    <source>
        <dbReference type="EMBL" id="ACH87770.1"/>
    </source>
</evidence>
<dbReference type="Pfam" id="PF00501">
    <property type="entry name" value="AMP-binding"/>
    <property type="match status" value="1"/>
</dbReference>
<dbReference type="GO" id="GO:0016405">
    <property type="term" value="F:CoA-ligase activity"/>
    <property type="evidence" value="ECO:0007669"/>
    <property type="project" value="TreeGrafter"/>
</dbReference>
<evidence type="ECO:0000256" key="1">
    <source>
        <dbReference type="ARBA" id="ARBA00001946"/>
    </source>
</evidence>
<dbReference type="EMBL" id="EU684076">
    <property type="protein sequence ID" value="ACH87770.1"/>
    <property type="molecule type" value="Genomic_DNA"/>
</dbReference>
<evidence type="ECO:0000256" key="5">
    <source>
        <dbReference type="ARBA" id="ARBA00022741"/>
    </source>
</evidence>
<evidence type="ECO:0000256" key="8">
    <source>
        <dbReference type="ARBA" id="ARBA00023140"/>
    </source>
</evidence>
<dbReference type="GO" id="GO:0005524">
    <property type="term" value="F:ATP binding"/>
    <property type="evidence" value="ECO:0007669"/>
    <property type="project" value="UniProtKB-KW"/>
</dbReference>
<keyword evidence="4" id="KW-0479">Metal-binding</keyword>
<name>B8QRL7_ACRRU</name>
<dbReference type="PANTHER" id="PTHR24096">
    <property type="entry name" value="LONG-CHAIN-FATTY-ACID--COA LIGASE"/>
    <property type="match status" value="1"/>
</dbReference>
<keyword evidence="7" id="KW-0460">Magnesium</keyword>
<reference evidence="10" key="1">
    <citation type="journal article" date="2009" name="Mol. Phylogenet. Evol.">
        <title>The evolution of the adenylate-forming protein family in beetles: multiple luciferase gene paralogues in fireflies and glow-worms.</title>
        <authorList>
            <person name="Day J.C."/>
            <person name="Goodall T.I."/>
            <person name="Bailey M.J."/>
        </authorList>
    </citation>
    <scope>NUCLEOTIDE SEQUENCE</scope>
    <source>
        <strain evidence="10">AfrOxM1</strain>
    </source>
</reference>
<proteinExistence type="inferred from homology"/>
<feature type="non-terminal residue" evidence="10">
    <location>
        <position position="238"/>
    </location>
</feature>
<feature type="domain" description="AMP-dependent synthetase/ligase" evidence="9">
    <location>
        <begin position="1"/>
        <end position="193"/>
    </location>
</feature>
<dbReference type="SUPFAM" id="SSF56801">
    <property type="entry name" value="Acetyl-CoA synthetase-like"/>
    <property type="match status" value="1"/>
</dbReference>
<keyword evidence="6" id="KW-0067">ATP-binding</keyword>
<evidence type="ECO:0000256" key="2">
    <source>
        <dbReference type="ARBA" id="ARBA00004275"/>
    </source>
</evidence>
<dbReference type="Gene3D" id="3.40.50.980">
    <property type="match status" value="1"/>
</dbReference>
<evidence type="ECO:0000256" key="3">
    <source>
        <dbReference type="ARBA" id="ARBA00006432"/>
    </source>
</evidence>
<dbReference type="GO" id="GO:0005777">
    <property type="term" value="C:peroxisome"/>
    <property type="evidence" value="ECO:0007669"/>
    <property type="project" value="UniProtKB-SubCell"/>
</dbReference>
<comment type="similarity">
    <text evidence="3">Belongs to the ATP-dependent AMP-binding enzyme family.</text>
</comment>
<evidence type="ECO:0000256" key="6">
    <source>
        <dbReference type="ARBA" id="ARBA00022840"/>
    </source>
</evidence>
<dbReference type="PANTHER" id="PTHR24096:SF423">
    <property type="entry name" value="GM05240P"/>
    <property type="match status" value="1"/>
</dbReference>
<organism evidence="10">
    <name type="scientific">Acrossus rufipes</name>
    <name type="common">Night-flying dung beetle</name>
    <name type="synonym">Aphodius rufipes</name>
    <dbReference type="NCBI Taxonomy" id="207206"/>
    <lineage>
        <taxon>Eukaryota</taxon>
        <taxon>Metazoa</taxon>
        <taxon>Ecdysozoa</taxon>
        <taxon>Arthropoda</taxon>
        <taxon>Hexapoda</taxon>
        <taxon>Insecta</taxon>
        <taxon>Pterygota</taxon>
        <taxon>Neoptera</taxon>
        <taxon>Endopterygota</taxon>
        <taxon>Coleoptera</taxon>
        <taxon>Polyphaga</taxon>
        <taxon>Scarabaeiformia</taxon>
        <taxon>Scarabaeidae</taxon>
        <taxon>Aphodiinae</taxon>
        <taxon>Acrossus</taxon>
    </lineage>
</organism>
<dbReference type="GO" id="GO:0046872">
    <property type="term" value="F:metal ion binding"/>
    <property type="evidence" value="ECO:0007669"/>
    <property type="project" value="UniProtKB-KW"/>
</dbReference>
<evidence type="ECO:0000256" key="4">
    <source>
        <dbReference type="ARBA" id="ARBA00022723"/>
    </source>
</evidence>
<keyword evidence="5" id="KW-0547">Nucleotide-binding</keyword>
<comment type="subcellular location">
    <subcellularLocation>
        <location evidence="2">Peroxisome</location>
    </subcellularLocation>
</comment>